<evidence type="ECO:0000313" key="5">
    <source>
        <dbReference type="EMBL" id="MBB3042606.1"/>
    </source>
</evidence>
<dbReference type="GO" id="GO:0043565">
    <property type="term" value="F:sequence-specific DNA binding"/>
    <property type="evidence" value="ECO:0007669"/>
    <property type="project" value="InterPro"/>
</dbReference>
<dbReference type="InterPro" id="IPR008920">
    <property type="entry name" value="TF_FadR/GntR_C"/>
</dbReference>
<dbReference type="PRINTS" id="PR00035">
    <property type="entry name" value="HTHGNTR"/>
</dbReference>
<evidence type="ECO:0000259" key="4">
    <source>
        <dbReference type="PROSITE" id="PS50949"/>
    </source>
</evidence>
<organism evidence="5 6">
    <name type="scientific">Nocardioides soli</name>
    <dbReference type="NCBI Taxonomy" id="1036020"/>
    <lineage>
        <taxon>Bacteria</taxon>
        <taxon>Bacillati</taxon>
        <taxon>Actinomycetota</taxon>
        <taxon>Actinomycetes</taxon>
        <taxon>Propionibacteriales</taxon>
        <taxon>Nocardioidaceae</taxon>
        <taxon>Nocardioides</taxon>
    </lineage>
</organism>
<sequence>MAAGVYEQLRQRIVSGDIPPGERLTEIALAEDFGISRTPVREALRRLEQDGLVERAARGMRVRERSPNEILEIYEVRILLETAAARAAATRRTPLDVARLEQLHENMVKTEPGDAQTMEAINRRFHEMLWATSHNSTLIDVLTRLNSYLLRYRGTTLTHGDRWKTALEEHAALLDAIREGDADRAAEIAEAHMTAARNVRLLMYAEMSDDTV</sequence>
<dbReference type="PRINTS" id="PR00033">
    <property type="entry name" value="HTHASNC"/>
</dbReference>
<dbReference type="InterPro" id="IPR036388">
    <property type="entry name" value="WH-like_DNA-bd_sf"/>
</dbReference>
<dbReference type="PANTHER" id="PTHR43537:SF24">
    <property type="entry name" value="GLUCONATE OPERON TRANSCRIPTIONAL REPRESSOR"/>
    <property type="match status" value="1"/>
</dbReference>
<proteinExistence type="predicted"/>
<accession>A0A7W4VVL6</accession>
<dbReference type="PANTHER" id="PTHR43537">
    <property type="entry name" value="TRANSCRIPTIONAL REGULATOR, GNTR FAMILY"/>
    <property type="match status" value="1"/>
</dbReference>
<dbReference type="InterPro" id="IPR036390">
    <property type="entry name" value="WH_DNA-bd_sf"/>
</dbReference>
<evidence type="ECO:0000256" key="3">
    <source>
        <dbReference type="ARBA" id="ARBA00023163"/>
    </source>
</evidence>
<dbReference type="InterPro" id="IPR011711">
    <property type="entry name" value="GntR_C"/>
</dbReference>
<dbReference type="InterPro" id="IPR000485">
    <property type="entry name" value="AsnC-type_HTH_dom"/>
</dbReference>
<dbReference type="Pfam" id="PF07729">
    <property type="entry name" value="FCD"/>
    <property type="match status" value="1"/>
</dbReference>
<comment type="caution">
    <text evidence="5">The sequence shown here is derived from an EMBL/GenBank/DDBJ whole genome shotgun (WGS) entry which is preliminary data.</text>
</comment>
<dbReference type="SUPFAM" id="SSF48008">
    <property type="entry name" value="GntR ligand-binding domain-like"/>
    <property type="match status" value="1"/>
</dbReference>
<keyword evidence="6" id="KW-1185">Reference proteome</keyword>
<evidence type="ECO:0000313" key="6">
    <source>
        <dbReference type="Proteomes" id="UP000589626"/>
    </source>
</evidence>
<dbReference type="InterPro" id="IPR000524">
    <property type="entry name" value="Tscrpt_reg_HTH_GntR"/>
</dbReference>
<keyword evidence="2 5" id="KW-0238">DNA-binding</keyword>
<dbReference type="Pfam" id="PF00392">
    <property type="entry name" value="GntR"/>
    <property type="match status" value="1"/>
</dbReference>
<dbReference type="AlphaFoldDB" id="A0A7W4VVL6"/>
<keyword evidence="1" id="KW-0805">Transcription regulation</keyword>
<evidence type="ECO:0000256" key="2">
    <source>
        <dbReference type="ARBA" id="ARBA00023125"/>
    </source>
</evidence>
<dbReference type="CDD" id="cd07377">
    <property type="entry name" value="WHTH_GntR"/>
    <property type="match status" value="1"/>
</dbReference>
<dbReference type="Gene3D" id="1.20.120.530">
    <property type="entry name" value="GntR ligand-binding domain-like"/>
    <property type="match status" value="1"/>
</dbReference>
<protein>
    <submittedName>
        <fullName evidence="5">DNA-binding GntR family transcriptional regulator</fullName>
    </submittedName>
</protein>
<name>A0A7W4VVL6_9ACTN</name>
<dbReference type="EMBL" id="JACHWR010000002">
    <property type="protein sequence ID" value="MBB3042606.1"/>
    <property type="molecule type" value="Genomic_DNA"/>
</dbReference>
<dbReference type="GO" id="GO:0003700">
    <property type="term" value="F:DNA-binding transcription factor activity"/>
    <property type="evidence" value="ECO:0007669"/>
    <property type="project" value="InterPro"/>
</dbReference>
<dbReference type="SMART" id="SM00895">
    <property type="entry name" value="FCD"/>
    <property type="match status" value="1"/>
</dbReference>
<keyword evidence="3" id="KW-0804">Transcription</keyword>
<dbReference type="SUPFAM" id="SSF46785">
    <property type="entry name" value="Winged helix' DNA-binding domain"/>
    <property type="match status" value="1"/>
</dbReference>
<gene>
    <name evidence="5" type="ORF">FHU40_002424</name>
</gene>
<reference evidence="5 6" key="1">
    <citation type="submission" date="2020-08" db="EMBL/GenBank/DDBJ databases">
        <title>Sequencing the genomes of 1000 actinobacteria strains.</title>
        <authorList>
            <person name="Klenk H.-P."/>
        </authorList>
    </citation>
    <scope>NUCLEOTIDE SEQUENCE [LARGE SCALE GENOMIC DNA]</scope>
    <source>
        <strain evidence="5 6">DSM 105498</strain>
    </source>
</reference>
<dbReference type="Proteomes" id="UP000589626">
    <property type="component" value="Unassembled WGS sequence"/>
</dbReference>
<dbReference type="PROSITE" id="PS50949">
    <property type="entry name" value="HTH_GNTR"/>
    <property type="match status" value="1"/>
</dbReference>
<evidence type="ECO:0000256" key="1">
    <source>
        <dbReference type="ARBA" id="ARBA00023015"/>
    </source>
</evidence>
<dbReference type="SMART" id="SM00345">
    <property type="entry name" value="HTH_GNTR"/>
    <property type="match status" value="1"/>
</dbReference>
<feature type="domain" description="HTH gntR-type" evidence="4">
    <location>
        <begin position="1"/>
        <end position="65"/>
    </location>
</feature>
<dbReference type="Gene3D" id="1.10.10.10">
    <property type="entry name" value="Winged helix-like DNA-binding domain superfamily/Winged helix DNA-binding domain"/>
    <property type="match status" value="1"/>
</dbReference>